<evidence type="ECO:0000313" key="2">
    <source>
        <dbReference type="EMBL" id="CAD8393608.1"/>
    </source>
</evidence>
<feature type="transmembrane region" description="Helical" evidence="1">
    <location>
        <begin position="100"/>
        <end position="117"/>
    </location>
</feature>
<organism evidence="2">
    <name type="scientific">Rhodosorus marinus</name>
    <dbReference type="NCBI Taxonomy" id="101924"/>
    <lineage>
        <taxon>Eukaryota</taxon>
        <taxon>Rhodophyta</taxon>
        <taxon>Stylonematophyceae</taxon>
        <taxon>Stylonematales</taxon>
        <taxon>Stylonemataceae</taxon>
        <taxon>Rhodosorus</taxon>
    </lineage>
</organism>
<keyword evidence="1" id="KW-0812">Transmembrane</keyword>
<name>A0A7S0G1C9_9RHOD</name>
<evidence type="ECO:0000256" key="1">
    <source>
        <dbReference type="SAM" id="Phobius"/>
    </source>
</evidence>
<dbReference type="EMBL" id="HBEK01006464">
    <property type="protein sequence ID" value="CAD8393608.1"/>
    <property type="molecule type" value="Transcribed_RNA"/>
</dbReference>
<dbReference type="AlphaFoldDB" id="A0A7S0G1C9"/>
<accession>A0A7S0G1C9</accession>
<proteinExistence type="predicted"/>
<protein>
    <submittedName>
        <fullName evidence="2">Uncharacterized protein</fullName>
    </submittedName>
</protein>
<keyword evidence="1" id="KW-0472">Membrane</keyword>
<gene>
    <name evidence="2" type="ORF">RMAR0315_LOCUS3593</name>
</gene>
<reference evidence="2" key="1">
    <citation type="submission" date="2021-01" db="EMBL/GenBank/DDBJ databases">
        <authorList>
            <person name="Corre E."/>
            <person name="Pelletier E."/>
            <person name="Niang G."/>
            <person name="Scheremetjew M."/>
            <person name="Finn R."/>
            <person name="Kale V."/>
            <person name="Holt S."/>
            <person name="Cochrane G."/>
            <person name="Meng A."/>
            <person name="Brown T."/>
            <person name="Cohen L."/>
        </authorList>
    </citation>
    <scope>NUCLEOTIDE SEQUENCE</scope>
    <source>
        <strain evidence="2">UTEX LB 2760</strain>
    </source>
</reference>
<feature type="transmembrane region" description="Helical" evidence="1">
    <location>
        <begin position="65"/>
        <end position="88"/>
    </location>
</feature>
<sequence length="134" mass="14819">MSAPAWDLPYYAFLFVYKFLRPPRLQLGFDVKSPATNVLLPGSFDKRTGAVQALLILPDRLSGQFALVGFIMGLTFLSGGAGLIYLIWSVKHKTKYSNSIFSVIGGISASFFALKLCESFLQHKLGTYLQGYRA</sequence>
<keyword evidence="1" id="KW-1133">Transmembrane helix</keyword>